<evidence type="ECO:0000256" key="2">
    <source>
        <dbReference type="ARBA" id="ARBA00011738"/>
    </source>
</evidence>
<dbReference type="InterPro" id="IPR029149">
    <property type="entry name" value="Creatin/AminoP/Spt16_N"/>
</dbReference>
<evidence type="ECO:0000256" key="9">
    <source>
        <dbReference type="ARBA" id="ARBA00043990"/>
    </source>
</evidence>
<dbReference type="Gene3D" id="3.90.230.10">
    <property type="entry name" value="Creatinase/methionine aminopeptidase superfamily"/>
    <property type="match status" value="1"/>
</dbReference>
<dbReference type="CDD" id="cd01087">
    <property type="entry name" value="Prolidase"/>
    <property type="match status" value="1"/>
</dbReference>
<evidence type="ECO:0000313" key="18">
    <source>
        <dbReference type="Proteomes" id="UP001497525"/>
    </source>
</evidence>
<dbReference type="InterPro" id="IPR007865">
    <property type="entry name" value="Aminopep_P_N"/>
</dbReference>
<dbReference type="GO" id="GO:0070006">
    <property type="term" value="F:metalloaminopeptidase activity"/>
    <property type="evidence" value="ECO:0007669"/>
    <property type="project" value="InterPro"/>
</dbReference>
<evidence type="ECO:0000256" key="15">
    <source>
        <dbReference type="ARBA" id="ARBA00048994"/>
    </source>
</evidence>
<evidence type="ECO:0000256" key="13">
    <source>
        <dbReference type="ARBA" id="ARBA00044284"/>
    </source>
</evidence>
<dbReference type="PANTHER" id="PTHR48480:SF2">
    <property type="entry name" value="PEPTIDASE D"/>
    <property type="match status" value="1"/>
</dbReference>
<keyword evidence="3" id="KW-0645">Protease</keyword>
<dbReference type="GO" id="GO:0030145">
    <property type="term" value="F:manganese ion binding"/>
    <property type="evidence" value="ECO:0007669"/>
    <property type="project" value="InterPro"/>
</dbReference>
<gene>
    <name evidence="17" type="ORF">CDAUBV1_LOCUS9444</name>
</gene>
<name>A0AAV2TGJ6_CALDB</name>
<comment type="caution">
    <text evidence="17">The sequence shown here is derived from an EMBL/GenBank/DDBJ whole genome shotgun (WGS) entry which is preliminary data.</text>
</comment>
<evidence type="ECO:0000256" key="14">
    <source>
        <dbReference type="ARBA" id="ARBA00044351"/>
    </source>
</evidence>
<evidence type="ECO:0000259" key="16">
    <source>
        <dbReference type="SMART" id="SM01011"/>
    </source>
</evidence>
<dbReference type="Pfam" id="PF05195">
    <property type="entry name" value="AMP_N"/>
    <property type="match status" value="1"/>
</dbReference>
<reference evidence="17" key="1">
    <citation type="submission" date="2024-06" db="EMBL/GenBank/DDBJ databases">
        <authorList>
            <person name="Liu X."/>
            <person name="Lenzi L."/>
            <person name="Haldenby T S."/>
            <person name="Uol C."/>
        </authorList>
    </citation>
    <scope>NUCLEOTIDE SEQUENCE</scope>
</reference>
<dbReference type="FunFam" id="3.90.230.10:FF:000002">
    <property type="entry name" value="Xaa-Pro aminopeptidase 3"/>
    <property type="match status" value="1"/>
</dbReference>
<keyword evidence="4" id="KW-0479">Metal-binding</keyword>
<dbReference type="EC" id="3.4.13.9" evidence="10"/>
<keyword evidence="8" id="KW-0464">Manganese</keyword>
<feature type="domain" description="Aminopeptidase P N-terminal" evidence="16">
    <location>
        <begin position="22"/>
        <end position="165"/>
    </location>
</feature>
<dbReference type="GO" id="GO:0006508">
    <property type="term" value="P:proteolysis"/>
    <property type="evidence" value="ECO:0007669"/>
    <property type="project" value="UniProtKB-KW"/>
</dbReference>
<proteinExistence type="inferred from homology"/>
<dbReference type="PANTHER" id="PTHR48480">
    <property type="match status" value="1"/>
</dbReference>
<organism evidence="17 18">
    <name type="scientific">Calicophoron daubneyi</name>
    <name type="common">Rumen fluke</name>
    <name type="synonym">Paramphistomum daubneyi</name>
    <dbReference type="NCBI Taxonomy" id="300641"/>
    <lineage>
        <taxon>Eukaryota</taxon>
        <taxon>Metazoa</taxon>
        <taxon>Spiralia</taxon>
        <taxon>Lophotrochozoa</taxon>
        <taxon>Platyhelminthes</taxon>
        <taxon>Trematoda</taxon>
        <taxon>Digenea</taxon>
        <taxon>Plagiorchiida</taxon>
        <taxon>Pronocephalata</taxon>
        <taxon>Paramphistomoidea</taxon>
        <taxon>Paramphistomidae</taxon>
        <taxon>Calicophoron</taxon>
    </lineage>
</organism>
<dbReference type="SUPFAM" id="SSF53092">
    <property type="entry name" value="Creatinase/prolidase N-terminal domain"/>
    <property type="match status" value="1"/>
</dbReference>
<comment type="similarity">
    <text evidence="9">Belongs to the peptidase M24B family. Eukaryotic-type prolidase subfamily.</text>
</comment>
<evidence type="ECO:0000256" key="12">
    <source>
        <dbReference type="ARBA" id="ARBA00044252"/>
    </source>
</evidence>
<keyword evidence="6" id="KW-0224">Dipeptidase</keyword>
<accession>A0AAV2TGJ6</accession>
<evidence type="ECO:0000313" key="17">
    <source>
        <dbReference type="EMBL" id="CAL5135274.1"/>
    </source>
</evidence>
<dbReference type="Gene3D" id="3.40.350.10">
    <property type="entry name" value="Creatinase/prolidase N-terminal domain"/>
    <property type="match status" value="1"/>
</dbReference>
<keyword evidence="5" id="KW-0378">Hydrolase</keyword>
<evidence type="ECO:0000256" key="8">
    <source>
        <dbReference type="ARBA" id="ARBA00023211"/>
    </source>
</evidence>
<comment type="cofactor">
    <cofactor evidence="1">
        <name>Mn(2+)</name>
        <dbReference type="ChEBI" id="CHEBI:29035"/>
    </cofactor>
</comment>
<comment type="subunit">
    <text evidence="2">Homodimer.</text>
</comment>
<dbReference type="SMART" id="SM01011">
    <property type="entry name" value="AMP_N"/>
    <property type="match status" value="1"/>
</dbReference>
<dbReference type="InterPro" id="IPR052433">
    <property type="entry name" value="X-Pro_dipept-like"/>
</dbReference>
<comment type="catalytic activity">
    <reaction evidence="15">
        <text>Xaa-L-Pro dipeptide + H2O = an L-alpha-amino acid + L-proline</text>
        <dbReference type="Rhea" id="RHEA:76407"/>
        <dbReference type="ChEBI" id="CHEBI:15377"/>
        <dbReference type="ChEBI" id="CHEBI:59869"/>
        <dbReference type="ChEBI" id="CHEBI:60039"/>
        <dbReference type="ChEBI" id="CHEBI:195196"/>
        <dbReference type="EC" id="3.4.13.9"/>
    </reaction>
</comment>
<dbReference type="EMBL" id="CAXLJL010000256">
    <property type="protein sequence ID" value="CAL5135274.1"/>
    <property type="molecule type" value="Genomic_DNA"/>
</dbReference>
<dbReference type="SUPFAM" id="SSF55920">
    <property type="entry name" value="Creatinase/aminopeptidase"/>
    <property type="match status" value="1"/>
</dbReference>
<dbReference type="AlphaFoldDB" id="A0AAV2TGJ6"/>
<evidence type="ECO:0000256" key="11">
    <source>
        <dbReference type="ARBA" id="ARBA00044141"/>
    </source>
</evidence>
<evidence type="ECO:0000256" key="3">
    <source>
        <dbReference type="ARBA" id="ARBA00022670"/>
    </source>
</evidence>
<evidence type="ECO:0000256" key="10">
    <source>
        <dbReference type="ARBA" id="ARBA00044051"/>
    </source>
</evidence>
<dbReference type="Pfam" id="PF00557">
    <property type="entry name" value="Peptidase_M24"/>
    <property type="match status" value="1"/>
</dbReference>
<dbReference type="InterPro" id="IPR036005">
    <property type="entry name" value="Creatinase/aminopeptidase-like"/>
</dbReference>
<evidence type="ECO:0000256" key="4">
    <source>
        <dbReference type="ARBA" id="ARBA00022723"/>
    </source>
</evidence>
<evidence type="ECO:0000256" key="1">
    <source>
        <dbReference type="ARBA" id="ARBA00001936"/>
    </source>
</evidence>
<sequence>MSFGAAARTAPVYQLGTKCLLVSMGLHGLNRKSLCDRLKAQWAKLAPVPSLQGVYVVLQGGTESYVGSSDTANVFRQESYFHWAFGGLEPDWYGVIEVETLRSILFIPRTDDNTAIYSGVPAAPDEITVKYAVNETHYVDEMESFFKKFKPTLLLTLHGLNTDSDRYTQEAKFPGIEQFKVDNKILHPIMAECRVFKNPCELDVIRYACRVSSAAHRHLMRCVKPGMHEFEAESLFSSYCYFHGGMRHMCYTCIAASGKNCAVLHYGHAGAPNERVIQDGDLCLFDMGGEYYCYCSDITCTFPANGHFTDDQKLIYEAVYAASRAVLGAARPGASWVDLHKLAEKQILTHLLEGGLLQGSVDEMMAAKLGAVFMPHGLGHLMGCDVHDVGGYNPGQPPRIEEPGLRNLRTARKLEPNMVITVEPGCYFIDKLLDDALASEQQKHFLVASAISRFRGFGGVRIEDNIVITENGHELLTDVPRTVQEIEEWMAVPPEGQNRF</sequence>
<evidence type="ECO:0000256" key="6">
    <source>
        <dbReference type="ARBA" id="ARBA00022997"/>
    </source>
</evidence>
<dbReference type="Proteomes" id="UP001497525">
    <property type="component" value="Unassembled WGS sequence"/>
</dbReference>
<evidence type="ECO:0000256" key="7">
    <source>
        <dbReference type="ARBA" id="ARBA00023049"/>
    </source>
</evidence>
<dbReference type="InterPro" id="IPR000994">
    <property type="entry name" value="Pept_M24"/>
</dbReference>
<keyword evidence="7" id="KW-0482">Metalloprotease</keyword>
<evidence type="ECO:0000256" key="5">
    <source>
        <dbReference type="ARBA" id="ARBA00022801"/>
    </source>
</evidence>
<protein>
    <recommendedName>
        <fullName evidence="11">Xaa-Pro dipeptidase</fullName>
        <ecNumber evidence="10">3.4.13.9</ecNumber>
    </recommendedName>
    <alternativeName>
        <fullName evidence="14">Imidodipeptidase</fullName>
    </alternativeName>
    <alternativeName>
        <fullName evidence="12">Peptidase D</fullName>
    </alternativeName>
    <alternativeName>
        <fullName evidence="13">Proline dipeptidase</fullName>
    </alternativeName>
</protein>
<dbReference type="GO" id="GO:0102009">
    <property type="term" value="F:proline dipeptidase activity"/>
    <property type="evidence" value="ECO:0007669"/>
    <property type="project" value="UniProtKB-EC"/>
</dbReference>